<evidence type="ECO:0000259" key="6">
    <source>
        <dbReference type="PROSITE" id="PS50043"/>
    </source>
</evidence>
<dbReference type="GO" id="GO:0000160">
    <property type="term" value="P:phosphorelay signal transduction system"/>
    <property type="evidence" value="ECO:0007669"/>
    <property type="project" value="InterPro"/>
</dbReference>
<evidence type="ECO:0000256" key="3">
    <source>
        <dbReference type="ARBA" id="ARBA00023125"/>
    </source>
</evidence>
<keyword evidence="4" id="KW-0804">Transcription</keyword>
<dbReference type="CDD" id="cd06170">
    <property type="entry name" value="LuxR_C_like"/>
    <property type="match status" value="1"/>
</dbReference>
<organism evidence="8 9">
    <name type="scientific">Streptomyces scabiei</name>
    <dbReference type="NCBI Taxonomy" id="1930"/>
    <lineage>
        <taxon>Bacteria</taxon>
        <taxon>Bacillati</taxon>
        <taxon>Actinomycetota</taxon>
        <taxon>Actinomycetes</taxon>
        <taxon>Kitasatosporales</taxon>
        <taxon>Streptomycetaceae</taxon>
        <taxon>Streptomyces</taxon>
    </lineage>
</organism>
<name>A0A124C511_STRSC</name>
<proteinExistence type="predicted"/>
<dbReference type="InterPro" id="IPR001789">
    <property type="entry name" value="Sig_transdc_resp-reg_receiver"/>
</dbReference>
<dbReference type="PROSITE" id="PS00622">
    <property type="entry name" value="HTH_LUXR_1"/>
    <property type="match status" value="1"/>
</dbReference>
<dbReference type="SMART" id="SM00421">
    <property type="entry name" value="HTH_LUXR"/>
    <property type="match status" value="1"/>
</dbReference>
<evidence type="ECO:0000256" key="4">
    <source>
        <dbReference type="ARBA" id="ARBA00023163"/>
    </source>
</evidence>
<reference evidence="9" key="3">
    <citation type="submission" date="2016-02" db="EMBL/GenBank/DDBJ databases">
        <title>Draft genome of pathogenic Streptomyces sp. in Japan.</title>
        <authorList>
            <person name="Tomihama T."/>
            <person name="Ikenaga M."/>
            <person name="Sakai M."/>
            <person name="Okubo T."/>
            <person name="Ikeda S."/>
        </authorList>
    </citation>
    <scope>NUCLEOTIDE SEQUENCE [LARGE SCALE GENOMIC DNA]</scope>
    <source>
        <strain evidence="9">S58</strain>
    </source>
</reference>
<feature type="modified residue" description="4-aspartylphosphate" evidence="5">
    <location>
        <position position="55"/>
    </location>
</feature>
<dbReference type="PANTHER" id="PTHR43214">
    <property type="entry name" value="TWO-COMPONENT RESPONSE REGULATOR"/>
    <property type="match status" value="1"/>
</dbReference>
<dbReference type="PROSITE" id="PS50110">
    <property type="entry name" value="RESPONSE_REGULATORY"/>
    <property type="match status" value="1"/>
</dbReference>
<dbReference type="CDD" id="cd17535">
    <property type="entry name" value="REC_NarL-like"/>
    <property type="match status" value="1"/>
</dbReference>
<dbReference type="SUPFAM" id="SSF52172">
    <property type="entry name" value="CheY-like"/>
    <property type="match status" value="1"/>
</dbReference>
<dbReference type="PRINTS" id="PR00038">
    <property type="entry name" value="HTHLUXR"/>
</dbReference>
<dbReference type="SMART" id="SM00448">
    <property type="entry name" value="REC"/>
    <property type="match status" value="1"/>
</dbReference>
<dbReference type="InterPro" id="IPR011006">
    <property type="entry name" value="CheY-like_superfamily"/>
</dbReference>
<dbReference type="Gene3D" id="3.40.50.2300">
    <property type="match status" value="1"/>
</dbReference>
<feature type="domain" description="Response regulatory" evidence="7">
    <location>
        <begin position="4"/>
        <end position="131"/>
    </location>
</feature>
<feature type="domain" description="HTH luxR-type" evidence="6">
    <location>
        <begin position="160"/>
        <end position="225"/>
    </location>
</feature>
<dbReference type="InterPro" id="IPR058245">
    <property type="entry name" value="NreC/VraR/RcsB-like_REC"/>
</dbReference>
<reference evidence="8 9" key="2">
    <citation type="journal article" date="2016" name="Genome Announc.">
        <title>Draft Genome Sequences of Streptomyces scabiei S58, Streptomyces turgidiscabies T45, and Streptomyces acidiscabies a10, the Pathogens of Potato Common Scab, Isolated in Japan.</title>
        <authorList>
            <person name="Tomihama T."/>
            <person name="Nishi Y."/>
            <person name="Sakai M."/>
            <person name="Ikenaga M."/>
            <person name="Okubo T."/>
            <person name="Ikeda S."/>
        </authorList>
    </citation>
    <scope>NUCLEOTIDE SEQUENCE [LARGE SCALE GENOMIC DNA]</scope>
    <source>
        <strain evidence="8 9">S58</strain>
    </source>
</reference>
<dbReference type="InterPro" id="IPR016032">
    <property type="entry name" value="Sig_transdc_resp-reg_C-effctor"/>
</dbReference>
<accession>A0A124C511</accession>
<dbReference type="AlphaFoldDB" id="A0A124C511"/>
<dbReference type="PROSITE" id="PS50043">
    <property type="entry name" value="HTH_LUXR_2"/>
    <property type="match status" value="1"/>
</dbReference>
<evidence type="ECO:0000313" key="8">
    <source>
        <dbReference type="EMBL" id="GAQ66128.1"/>
    </source>
</evidence>
<evidence type="ECO:0000256" key="5">
    <source>
        <dbReference type="PROSITE-ProRule" id="PRU00169"/>
    </source>
</evidence>
<dbReference type="SUPFAM" id="SSF46894">
    <property type="entry name" value="C-terminal effector domain of the bipartite response regulators"/>
    <property type="match status" value="1"/>
</dbReference>
<gene>
    <name evidence="8" type="primary">degU_12</name>
    <name evidence="8" type="ORF">SsS58_06558</name>
</gene>
<protein>
    <submittedName>
        <fullName evidence="8">Transcriptional regulatory protein DegU</fullName>
    </submittedName>
</protein>
<keyword evidence="2" id="KW-0805">Transcription regulation</keyword>
<sequence>MTIRVVVADDQELVRSGFALILDVQPDIEVVAEVGDGAAAVEAVRRHRADVALLDVRMPRMDGIEACRAIGAEAVGQGGDGGGGRGVCRVVMLTTFDSDEYVYEALHAGASGFLLKDVRRDDLVHAVRVVARGDSLLAPSVARRLVEQYTRPPAARAPRPDPRLGLLTGRERETLLLLARGLSNAEIAAELVVSDHTVKTHVGNVLAKLGLRDRVQAVICAYETGLIAAGDARAQVAGPPPGGVLRPGSSPA</sequence>
<dbReference type="InterPro" id="IPR039420">
    <property type="entry name" value="WalR-like"/>
</dbReference>
<dbReference type="PANTHER" id="PTHR43214:SF24">
    <property type="entry name" value="TRANSCRIPTIONAL REGULATORY PROTEIN NARL-RELATED"/>
    <property type="match status" value="1"/>
</dbReference>
<comment type="caution">
    <text evidence="8">The sequence shown here is derived from an EMBL/GenBank/DDBJ whole genome shotgun (WGS) entry which is preliminary data.</text>
</comment>
<dbReference type="GO" id="GO:0003677">
    <property type="term" value="F:DNA binding"/>
    <property type="evidence" value="ECO:0007669"/>
    <property type="project" value="UniProtKB-KW"/>
</dbReference>
<evidence type="ECO:0000259" key="7">
    <source>
        <dbReference type="PROSITE" id="PS50110"/>
    </source>
</evidence>
<dbReference type="GO" id="GO:0006355">
    <property type="term" value="P:regulation of DNA-templated transcription"/>
    <property type="evidence" value="ECO:0007669"/>
    <property type="project" value="InterPro"/>
</dbReference>
<dbReference type="Pfam" id="PF00196">
    <property type="entry name" value="GerE"/>
    <property type="match status" value="1"/>
</dbReference>
<keyword evidence="1 5" id="KW-0597">Phosphoprotein</keyword>
<dbReference type="EMBL" id="BCMM01000037">
    <property type="protein sequence ID" value="GAQ66128.1"/>
    <property type="molecule type" value="Genomic_DNA"/>
</dbReference>
<dbReference type="Proteomes" id="UP000067448">
    <property type="component" value="Unassembled WGS sequence"/>
</dbReference>
<dbReference type="RefSeq" id="WP_059083412.1">
    <property type="nucleotide sequence ID" value="NZ_BCMM01000037.1"/>
</dbReference>
<reference evidence="9" key="1">
    <citation type="submission" date="2015-11" db="EMBL/GenBank/DDBJ databases">
        <authorList>
            <consortium name="Cross-ministerial Strategic Innovation Promotion Program (SIP) consortium"/>
            <person name="Tomihama T."/>
            <person name="Ikenaga M."/>
            <person name="Sakai M."/>
            <person name="Okubo T."/>
            <person name="Ikeda S."/>
        </authorList>
    </citation>
    <scope>NUCLEOTIDE SEQUENCE [LARGE SCALE GENOMIC DNA]</scope>
    <source>
        <strain evidence="9">S58</strain>
    </source>
</reference>
<dbReference type="Pfam" id="PF00072">
    <property type="entry name" value="Response_reg"/>
    <property type="match status" value="1"/>
</dbReference>
<evidence type="ECO:0000256" key="2">
    <source>
        <dbReference type="ARBA" id="ARBA00023015"/>
    </source>
</evidence>
<evidence type="ECO:0000313" key="9">
    <source>
        <dbReference type="Proteomes" id="UP000067448"/>
    </source>
</evidence>
<keyword evidence="3" id="KW-0238">DNA-binding</keyword>
<evidence type="ECO:0000256" key="1">
    <source>
        <dbReference type="ARBA" id="ARBA00022553"/>
    </source>
</evidence>
<dbReference type="InterPro" id="IPR000792">
    <property type="entry name" value="Tscrpt_reg_LuxR_C"/>
</dbReference>
<dbReference type="OrthoDB" id="9808843at2"/>